<evidence type="ECO:0000256" key="1">
    <source>
        <dbReference type="SAM" id="MobiDB-lite"/>
    </source>
</evidence>
<feature type="chain" id="PRO_5021743582" evidence="2">
    <location>
        <begin position="24"/>
        <end position="118"/>
    </location>
</feature>
<feature type="region of interest" description="Disordered" evidence="1">
    <location>
        <begin position="32"/>
        <end position="57"/>
    </location>
</feature>
<evidence type="ECO:0000256" key="2">
    <source>
        <dbReference type="SAM" id="SignalP"/>
    </source>
</evidence>
<proteinExistence type="predicted"/>
<name>A0A558QYX6_9SPHN</name>
<dbReference type="OrthoDB" id="7569349at2"/>
<gene>
    <name evidence="3" type="ORF">FOY91_14750</name>
</gene>
<keyword evidence="4" id="KW-1185">Reference proteome</keyword>
<dbReference type="AlphaFoldDB" id="A0A558QYX6"/>
<dbReference type="RefSeq" id="WP_145153557.1">
    <property type="nucleotide sequence ID" value="NZ_VNIM01000066.1"/>
</dbReference>
<organism evidence="3 4">
    <name type="scientific">Alterirhizorhabdus solaris</name>
    <dbReference type="NCBI Taxonomy" id="2529389"/>
    <lineage>
        <taxon>Bacteria</taxon>
        <taxon>Pseudomonadati</taxon>
        <taxon>Pseudomonadota</taxon>
        <taxon>Alphaproteobacteria</taxon>
        <taxon>Sphingomonadales</taxon>
        <taxon>Rhizorhabdaceae</taxon>
        <taxon>Alterirhizorhabdus</taxon>
    </lineage>
</organism>
<evidence type="ECO:0000313" key="4">
    <source>
        <dbReference type="Proteomes" id="UP000318681"/>
    </source>
</evidence>
<evidence type="ECO:0000313" key="3">
    <source>
        <dbReference type="EMBL" id="TVV72364.1"/>
    </source>
</evidence>
<keyword evidence="2" id="KW-0732">Signal</keyword>
<protein>
    <submittedName>
        <fullName evidence="3">Uncharacterized protein</fullName>
    </submittedName>
</protein>
<reference evidence="3 4" key="1">
    <citation type="submission" date="2019-07" db="EMBL/GenBank/DDBJ databases">
        <title>Sphingomonas solaris sp. nov., isolated from a solar panel from Boston, Massachusetts.</title>
        <authorList>
            <person name="Tanner K."/>
            <person name="Pascual J."/>
            <person name="Mancuso C."/>
            <person name="Pereto J."/>
            <person name="Khalil A."/>
            <person name="Vilanova C."/>
        </authorList>
    </citation>
    <scope>NUCLEOTIDE SEQUENCE [LARGE SCALE GENOMIC DNA]</scope>
    <source>
        <strain evidence="3 4">R4DWN</strain>
    </source>
</reference>
<dbReference type="Proteomes" id="UP000318681">
    <property type="component" value="Unassembled WGS sequence"/>
</dbReference>
<accession>A0A558QYX6</accession>
<feature type="signal peptide" evidence="2">
    <location>
        <begin position="1"/>
        <end position="23"/>
    </location>
</feature>
<dbReference type="EMBL" id="VNIM01000066">
    <property type="protein sequence ID" value="TVV72364.1"/>
    <property type="molecule type" value="Genomic_DNA"/>
</dbReference>
<sequence length="118" mass="12445">MRYRVARSILLVLLGGAAATAGAVPQGVPAIGNDWMDPTDSVAPDGNPDPWPRADATDAGLDDMIRAERSPLEGAIAAGQVARPETGDQRILHTLRKVGGDYVVVPVFTLHLDRNAAH</sequence>
<comment type="caution">
    <text evidence="3">The sequence shown here is derived from an EMBL/GenBank/DDBJ whole genome shotgun (WGS) entry which is preliminary data.</text>
</comment>